<keyword evidence="3" id="KW-0964">Secreted</keyword>
<evidence type="ECO:0000313" key="7">
    <source>
        <dbReference type="EMBL" id="KAJ4835604.1"/>
    </source>
</evidence>
<feature type="region of interest" description="Disordered" evidence="5">
    <location>
        <begin position="241"/>
        <end position="316"/>
    </location>
</feature>
<reference evidence="7" key="1">
    <citation type="submission" date="2022-02" db="EMBL/GenBank/DDBJ databases">
        <authorList>
            <person name="Henning P.M."/>
            <person name="McCubbin A.G."/>
            <person name="Shore J.S."/>
        </authorList>
    </citation>
    <scope>NUCLEOTIDE SEQUENCE</scope>
    <source>
        <strain evidence="7">F60SS</strain>
        <tissue evidence="7">Leaves</tissue>
    </source>
</reference>
<name>A0A9Q0JBN9_9ROSI</name>
<comment type="subcellular location">
    <subcellularLocation>
        <location evidence="1">Secreted</location>
    </subcellularLocation>
</comment>
<proteinExistence type="inferred from homology"/>
<evidence type="ECO:0000256" key="6">
    <source>
        <dbReference type="SAM" id="SignalP"/>
    </source>
</evidence>
<comment type="similarity">
    <text evidence="2">Belongs to the kiwellin family.</text>
</comment>
<sequence>MKSFGLKASICILASILFVAVLALSTEAQQCRPSGRIMGKKPPPGECNQENGSDCCKQGKYYTTYTCSPAVTGNTRAFLTINSFQKGGDGGGPSECDNQYHDDDTPVVALSTGWFNNKNRCHHNITIKGNGRSVVAMVVDECDSTMGCDKDHDYQPPCDNNIVDASKAVWKALGVSSDSDDWGPKTGGSRTRTVDEAQYLEARFTLSAGSSTGNPTVTNDNILKPKGIKAKLGALPAAKLPGNGEMASIPGRRLPSTPPPGPVVADSQCRIQAKPKKAPPSEQGGAAKQEKSSYRGAGVSSTVGGEMTKPLAPEDTETKSTSCLCSCGKRPQSPLLQTFEKSSARRRSEATSLTFSKAHRRCREGKLWGGKRPSPMPSICRRLRRRSREASHGLHMRCLYSKRGLIRGGTRHWTRGRTSSMRTSTEGPWKALHEEAKIIPKDPEALQGEDLGKALHVEAKITPEDVKDLQGEDLGKRFMWRRK</sequence>
<evidence type="ECO:0000256" key="3">
    <source>
        <dbReference type="ARBA" id="ARBA00022525"/>
    </source>
</evidence>
<dbReference type="OrthoDB" id="406505at2759"/>
<dbReference type="Pfam" id="PF24300">
    <property type="entry name" value="KWL1"/>
    <property type="match status" value="1"/>
</dbReference>
<evidence type="ECO:0008006" key="9">
    <source>
        <dbReference type="Google" id="ProtNLM"/>
    </source>
</evidence>
<evidence type="ECO:0000256" key="4">
    <source>
        <dbReference type="ARBA" id="ARBA00022729"/>
    </source>
</evidence>
<gene>
    <name evidence="7" type="ORF">Tsubulata_024697</name>
</gene>
<dbReference type="GO" id="GO:0005576">
    <property type="term" value="C:extracellular region"/>
    <property type="evidence" value="ECO:0007669"/>
    <property type="project" value="UniProtKB-SubCell"/>
</dbReference>
<evidence type="ECO:0000256" key="2">
    <source>
        <dbReference type="ARBA" id="ARBA00005592"/>
    </source>
</evidence>
<organism evidence="7 8">
    <name type="scientific">Turnera subulata</name>
    <dbReference type="NCBI Taxonomy" id="218843"/>
    <lineage>
        <taxon>Eukaryota</taxon>
        <taxon>Viridiplantae</taxon>
        <taxon>Streptophyta</taxon>
        <taxon>Embryophyta</taxon>
        <taxon>Tracheophyta</taxon>
        <taxon>Spermatophyta</taxon>
        <taxon>Magnoliopsida</taxon>
        <taxon>eudicotyledons</taxon>
        <taxon>Gunneridae</taxon>
        <taxon>Pentapetalae</taxon>
        <taxon>rosids</taxon>
        <taxon>fabids</taxon>
        <taxon>Malpighiales</taxon>
        <taxon>Passifloraceae</taxon>
        <taxon>Turnera</taxon>
    </lineage>
</organism>
<dbReference type="CDD" id="cd22270">
    <property type="entry name" value="DPBB_kiwellin-like"/>
    <property type="match status" value="1"/>
</dbReference>
<feature type="chain" id="PRO_5040259397" description="Ripening-related protein 1" evidence="6">
    <location>
        <begin position="29"/>
        <end position="483"/>
    </location>
</feature>
<dbReference type="SUPFAM" id="SSF50685">
    <property type="entry name" value="Barwin-like endoglucanases"/>
    <property type="match status" value="1"/>
</dbReference>
<dbReference type="Gene3D" id="2.40.40.10">
    <property type="entry name" value="RlpA-like domain"/>
    <property type="match status" value="1"/>
</dbReference>
<keyword evidence="8" id="KW-1185">Reference proteome</keyword>
<evidence type="ECO:0000313" key="8">
    <source>
        <dbReference type="Proteomes" id="UP001141552"/>
    </source>
</evidence>
<dbReference type="PANTHER" id="PTHR33191:SF58">
    <property type="entry name" value="RIPENING-RELATED PROTEIN 1"/>
    <property type="match status" value="1"/>
</dbReference>
<dbReference type="InterPro" id="IPR039271">
    <property type="entry name" value="Kiwellin-like"/>
</dbReference>
<reference evidence="7" key="2">
    <citation type="journal article" date="2023" name="Plants (Basel)">
        <title>Annotation of the Turnera subulata (Passifloraceae) Draft Genome Reveals the S-Locus Evolved after the Divergence of Turneroideae from Passifloroideae in a Stepwise Manner.</title>
        <authorList>
            <person name="Henning P.M."/>
            <person name="Roalson E.H."/>
            <person name="Mir W."/>
            <person name="McCubbin A.G."/>
            <person name="Shore J.S."/>
        </authorList>
    </citation>
    <scope>NUCLEOTIDE SEQUENCE</scope>
    <source>
        <strain evidence="7">F60SS</strain>
    </source>
</reference>
<dbReference type="InterPro" id="IPR036908">
    <property type="entry name" value="RlpA-like_sf"/>
</dbReference>
<evidence type="ECO:0000256" key="5">
    <source>
        <dbReference type="SAM" id="MobiDB-lite"/>
    </source>
</evidence>
<accession>A0A9Q0JBN9</accession>
<dbReference type="Proteomes" id="UP001141552">
    <property type="component" value="Unassembled WGS sequence"/>
</dbReference>
<keyword evidence="4 6" id="KW-0732">Signal</keyword>
<feature type="signal peptide" evidence="6">
    <location>
        <begin position="1"/>
        <end position="28"/>
    </location>
</feature>
<evidence type="ECO:0000256" key="1">
    <source>
        <dbReference type="ARBA" id="ARBA00004613"/>
    </source>
</evidence>
<protein>
    <recommendedName>
        <fullName evidence="9">Ripening-related protein 1</fullName>
    </recommendedName>
</protein>
<dbReference type="PANTHER" id="PTHR33191">
    <property type="entry name" value="RIPENING-RELATED PROTEIN 2-RELATED"/>
    <property type="match status" value="1"/>
</dbReference>
<dbReference type="EMBL" id="JAKUCV010004360">
    <property type="protein sequence ID" value="KAJ4835604.1"/>
    <property type="molecule type" value="Genomic_DNA"/>
</dbReference>
<comment type="caution">
    <text evidence="7">The sequence shown here is derived from an EMBL/GenBank/DDBJ whole genome shotgun (WGS) entry which is preliminary data.</text>
</comment>
<dbReference type="AlphaFoldDB" id="A0A9Q0JBN9"/>